<protein>
    <recommendedName>
        <fullName evidence="5">Lipoprotein</fullName>
    </recommendedName>
</protein>
<dbReference type="Proteomes" id="UP001523543">
    <property type="component" value="Unassembled WGS sequence"/>
</dbReference>
<organism evidence="3 4">
    <name type="scientific">Acetobacter cerevisiae</name>
    <dbReference type="NCBI Taxonomy" id="178900"/>
    <lineage>
        <taxon>Bacteria</taxon>
        <taxon>Pseudomonadati</taxon>
        <taxon>Pseudomonadota</taxon>
        <taxon>Alphaproteobacteria</taxon>
        <taxon>Acetobacterales</taxon>
        <taxon>Acetobacteraceae</taxon>
        <taxon>Acetobacter</taxon>
    </lineage>
</organism>
<evidence type="ECO:0008006" key="5">
    <source>
        <dbReference type="Google" id="ProtNLM"/>
    </source>
</evidence>
<evidence type="ECO:0000256" key="2">
    <source>
        <dbReference type="SAM" id="SignalP"/>
    </source>
</evidence>
<feature type="signal peptide" evidence="2">
    <location>
        <begin position="1"/>
        <end position="27"/>
    </location>
</feature>
<proteinExistence type="predicted"/>
<evidence type="ECO:0000256" key="1">
    <source>
        <dbReference type="SAM" id="MobiDB-lite"/>
    </source>
</evidence>
<dbReference type="EMBL" id="JAMYZR010000001">
    <property type="protein sequence ID" value="MCP1244458.1"/>
    <property type="molecule type" value="Genomic_DNA"/>
</dbReference>
<dbReference type="PROSITE" id="PS51257">
    <property type="entry name" value="PROKAR_LIPOPROTEIN"/>
    <property type="match status" value="1"/>
</dbReference>
<accession>A0ABT1EM59</accession>
<feature type="region of interest" description="Disordered" evidence="1">
    <location>
        <begin position="36"/>
        <end position="59"/>
    </location>
</feature>
<sequence>MKRFPISARLMMPGLFLVGLLGLGACADDHDHHYYHPRTHHGERGPSWYRPPTNPTTQR</sequence>
<name>A0ABT1EM59_9PROT</name>
<reference evidence="3 4" key="1">
    <citation type="submission" date="2022-06" db="EMBL/GenBank/DDBJ databases">
        <title>Acetobacer genomes from food samples.</title>
        <authorList>
            <person name="Sombolestani A."/>
        </authorList>
    </citation>
    <scope>NUCLEOTIDE SEQUENCE [LARGE SCALE GENOMIC DNA]</scope>
    <source>
        <strain evidence="3 4">R-83281</strain>
    </source>
</reference>
<gene>
    <name evidence="3" type="ORF">NKW54_00680</name>
</gene>
<evidence type="ECO:0000313" key="4">
    <source>
        <dbReference type="Proteomes" id="UP001523543"/>
    </source>
</evidence>
<evidence type="ECO:0000313" key="3">
    <source>
        <dbReference type="EMBL" id="MCP1244458.1"/>
    </source>
</evidence>
<dbReference type="RefSeq" id="WP_156474667.1">
    <property type="nucleotide sequence ID" value="NZ_JAMYZR010000001.1"/>
</dbReference>
<feature type="chain" id="PRO_5045326622" description="Lipoprotein" evidence="2">
    <location>
        <begin position="28"/>
        <end position="59"/>
    </location>
</feature>
<keyword evidence="4" id="KW-1185">Reference proteome</keyword>
<comment type="caution">
    <text evidence="3">The sequence shown here is derived from an EMBL/GenBank/DDBJ whole genome shotgun (WGS) entry which is preliminary data.</text>
</comment>
<keyword evidence="2" id="KW-0732">Signal</keyword>